<accession>A0ABW0HJF3</accession>
<protein>
    <submittedName>
        <fullName evidence="2">DUF255 domain-containing protein</fullName>
    </submittedName>
</protein>
<dbReference type="Pfam" id="PF03190">
    <property type="entry name" value="Thioredox_DsbH"/>
    <property type="match status" value="1"/>
</dbReference>
<name>A0ABW0HJF3_9HYPH</name>
<comment type="caution">
    <text evidence="2">The sequence shown here is derived from an EMBL/GenBank/DDBJ whole genome shotgun (WGS) entry which is preliminary data.</text>
</comment>
<evidence type="ECO:0000313" key="3">
    <source>
        <dbReference type="Proteomes" id="UP001596104"/>
    </source>
</evidence>
<proteinExistence type="predicted"/>
<sequence>MCCSHVRAHESFENPAIAAVMNELFVNIKADRNKRPGSAYICIADPRA</sequence>
<evidence type="ECO:0000259" key="1">
    <source>
        <dbReference type="Pfam" id="PF03190"/>
    </source>
</evidence>
<dbReference type="Gene3D" id="3.40.30.10">
    <property type="entry name" value="Glutaredoxin"/>
    <property type="match status" value="1"/>
</dbReference>
<keyword evidence="3" id="KW-1185">Reference proteome</keyword>
<gene>
    <name evidence="2" type="ORF">ACFPPC_28945</name>
</gene>
<organism evidence="2 3">
    <name type="scientific">Bosea vestrisii</name>
    <dbReference type="NCBI Taxonomy" id="151416"/>
    <lineage>
        <taxon>Bacteria</taxon>
        <taxon>Pseudomonadati</taxon>
        <taxon>Pseudomonadota</taxon>
        <taxon>Alphaproteobacteria</taxon>
        <taxon>Hyphomicrobiales</taxon>
        <taxon>Boseaceae</taxon>
        <taxon>Bosea</taxon>
    </lineage>
</organism>
<evidence type="ECO:0000313" key="2">
    <source>
        <dbReference type="EMBL" id="MFC5396680.1"/>
    </source>
</evidence>
<feature type="domain" description="Spermatogenesis-associated protein 20-like TRX" evidence="1">
    <location>
        <begin position="4"/>
        <end position="37"/>
    </location>
</feature>
<dbReference type="InterPro" id="IPR004879">
    <property type="entry name" value="Ssp411-like_TRX"/>
</dbReference>
<dbReference type="Proteomes" id="UP001596104">
    <property type="component" value="Unassembled WGS sequence"/>
</dbReference>
<dbReference type="EMBL" id="JBHSLV010000072">
    <property type="protein sequence ID" value="MFC5396680.1"/>
    <property type="molecule type" value="Genomic_DNA"/>
</dbReference>
<dbReference type="RefSeq" id="WP_377013341.1">
    <property type="nucleotide sequence ID" value="NZ_JBHSLV010000072.1"/>
</dbReference>
<reference evidence="3" key="1">
    <citation type="journal article" date="2019" name="Int. J. Syst. Evol. Microbiol.">
        <title>The Global Catalogue of Microorganisms (GCM) 10K type strain sequencing project: providing services to taxonomists for standard genome sequencing and annotation.</title>
        <authorList>
            <consortium name="The Broad Institute Genomics Platform"/>
            <consortium name="The Broad Institute Genome Sequencing Center for Infectious Disease"/>
            <person name="Wu L."/>
            <person name="Ma J."/>
        </authorList>
    </citation>
    <scope>NUCLEOTIDE SEQUENCE [LARGE SCALE GENOMIC DNA]</scope>
    <source>
        <strain evidence="3">CGMCC 1.16326</strain>
    </source>
</reference>